<dbReference type="InterPro" id="IPR023198">
    <property type="entry name" value="PGP-like_dom2"/>
</dbReference>
<dbReference type="AlphaFoldDB" id="A0AAD3TVI9"/>
<reference evidence="1" key="1">
    <citation type="journal article" date="2023" name="BMC Genomics">
        <title>Chromosome-level genome assemblies of Cutaneotrichosporon spp. (Trichosporonales, Basidiomycota) reveal imbalanced evolution between nucleotide sequences and chromosome synteny.</title>
        <authorList>
            <person name="Kobayashi Y."/>
            <person name="Kayamori A."/>
            <person name="Aoki K."/>
            <person name="Shiwa Y."/>
            <person name="Matsutani M."/>
            <person name="Fujita N."/>
            <person name="Sugita T."/>
            <person name="Iwasaki W."/>
            <person name="Tanaka N."/>
            <person name="Takashima M."/>
        </authorList>
    </citation>
    <scope>NUCLEOTIDE SEQUENCE</scope>
    <source>
        <strain evidence="1">HIS016</strain>
    </source>
</reference>
<name>A0AAD3TVI9_9TREE</name>
<dbReference type="PANTHER" id="PTHR18901">
    <property type="entry name" value="2-DEOXYGLUCOSE-6-PHOSPHATE PHOSPHATASE 2"/>
    <property type="match status" value="1"/>
</dbReference>
<reference evidence="1" key="2">
    <citation type="submission" date="2023-06" db="EMBL/GenBank/DDBJ databases">
        <authorList>
            <person name="Kobayashi Y."/>
            <person name="Kayamori A."/>
            <person name="Aoki K."/>
            <person name="Shiwa Y."/>
            <person name="Fujita N."/>
            <person name="Sugita T."/>
            <person name="Iwasaki W."/>
            <person name="Tanaka N."/>
            <person name="Takashima M."/>
        </authorList>
    </citation>
    <scope>NUCLEOTIDE SEQUENCE</scope>
    <source>
        <strain evidence="1">HIS016</strain>
    </source>
</reference>
<dbReference type="Proteomes" id="UP001222932">
    <property type="component" value="Unassembled WGS sequence"/>
</dbReference>
<dbReference type="Gene3D" id="1.10.150.240">
    <property type="entry name" value="Putative phosphatase, domain 2"/>
    <property type="match status" value="1"/>
</dbReference>
<evidence type="ECO:0000313" key="2">
    <source>
        <dbReference type="Proteomes" id="UP001222932"/>
    </source>
</evidence>
<dbReference type="Gene3D" id="3.40.50.1000">
    <property type="entry name" value="HAD superfamily/HAD-like"/>
    <property type="match status" value="1"/>
</dbReference>
<accession>A0AAD3TVI9</accession>
<gene>
    <name evidence="1" type="ORF">CspeluHIS016_0401230</name>
</gene>
<proteinExistence type="predicted"/>
<dbReference type="SUPFAM" id="SSF56784">
    <property type="entry name" value="HAD-like"/>
    <property type="match status" value="1"/>
</dbReference>
<dbReference type="PANTHER" id="PTHR18901:SF38">
    <property type="entry name" value="PSEUDOURIDINE-5'-PHOSPHATASE"/>
    <property type="match status" value="1"/>
</dbReference>
<dbReference type="SFLD" id="SFLDG01129">
    <property type="entry name" value="C1.5:_HAD__Beta-PGM__Phosphata"/>
    <property type="match status" value="1"/>
</dbReference>
<evidence type="ECO:0000313" key="1">
    <source>
        <dbReference type="EMBL" id="GMK57289.1"/>
    </source>
</evidence>
<protein>
    <recommendedName>
        <fullName evidence="3">HAD-like protein</fullName>
    </recommendedName>
</protein>
<dbReference type="SFLD" id="SFLDS00003">
    <property type="entry name" value="Haloacid_Dehalogenase"/>
    <property type="match status" value="1"/>
</dbReference>
<dbReference type="InterPro" id="IPR023214">
    <property type="entry name" value="HAD_sf"/>
</dbReference>
<evidence type="ECO:0008006" key="3">
    <source>
        <dbReference type="Google" id="ProtNLM"/>
    </source>
</evidence>
<sequence>MSNEKEKRGDIAYVIFDMDGLLMCVPSVMSVTNHNEILARYGLEMTWDMKAGLMGKVQREAAEYLFSFFPGLEDKLSVDEYLAERVDMQDAQFRKVPPMRGALQLVQGLHEAGIPIALATGSTKRNFDVKTAHLPELFDKFQPDVILTADSPEVPKGRGKPHPDIYLAAARKLGRDVGYPEDASAAQEAERARGLVFEDARPGVRSGVAAGMNVVWVPEPELLALEPGATYGAKQVLEHLAELDTTEWGLPAIRLD</sequence>
<dbReference type="Pfam" id="PF00702">
    <property type="entry name" value="Hydrolase"/>
    <property type="match status" value="1"/>
</dbReference>
<dbReference type="EMBL" id="BTCM01000004">
    <property type="protein sequence ID" value="GMK57289.1"/>
    <property type="molecule type" value="Genomic_DNA"/>
</dbReference>
<comment type="caution">
    <text evidence="1">The sequence shown here is derived from an EMBL/GenBank/DDBJ whole genome shotgun (WGS) entry which is preliminary data.</text>
</comment>
<dbReference type="InterPro" id="IPR036412">
    <property type="entry name" value="HAD-like_sf"/>
</dbReference>
<keyword evidence="2" id="KW-1185">Reference proteome</keyword>
<organism evidence="1 2">
    <name type="scientific">Cutaneotrichosporon spelunceum</name>
    <dbReference type="NCBI Taxonomy" id="1672016"/>
    <lineage>
        <taxon>Eukaryota</taxon>
        <taxon>Fungi</taxon>
        <taxon>Dikarya</taxon>
        <taxon>Basidiomycota</taxon>
        <taxon>Agaricomycotina</taxon>
        <taxon>Tremellomycetes</taxon>
        <taxon>Trichosporonales</taxon>
        <taxon>Trichosporonaceae</taxon>
        <taxon>Cutaneotrichosporon</taxon>
    </lineage>
</organism>
<dbReference type="GO" id="GO:0016791">
    <property type="term" value="F:phosphatase activity"/>
    <property type="evidence" value="ECO:0007669"/>
    <property type="project" value="TreeGrafter"/>
</dbReference>